<dbReference type="PROSITE" id="PS51741">
    <property type="entry name" value="F_BAR"/>
    <property type="match status" value="1"/>
</dbReference>
<feature type="domain" description="Rho-GAP" evidence="4">
    <location>
        <begin position="251"/>
        <end position="457"/>
    </location>
</feature>
<sequence length="463" mass="52846">SYGSVWTQLLKVHETIGEQRVKFSSDISEVADDLQIVYKDTEKNRKAAKEQGNRHEKNRLDAEVSLEKSKIKYDLHTEEWEKAILAKSNNESEYMPKKAGLFKSNKTPAQFQKQVDDSCAKANQAQTSYKNQLATTNATRQDYFQSQLPSDIIHLKSIGDECCGATRYQLARYSYLFEVAITADGEALDNDRGTGLRSLCEKINNDQDTFTVVREFGERAINFRKADIPYKEYPMSKVAMSILKPNPVFGVELTKLMQRDGQEVPLFLVKCIEAIEASGLKNEGLYRISGTGTHIQRLKSSFDRNCAGVDLTTDENTADVNNITGLVKLWFRELPDPLFPQSSYQHFMNAAKIENDRMRVLGLHTIINDLPDAHYATLKYIMCHLEKVQKNQEFNKMTTSNLSTIFGITLMGGESNSNQSSINSQEQYQQQEEQRLADTHWHVRVVKTILENYCLIFEPDEEQ</sequence>
<dbReference type="SUPFAM" id="SSF48350">
    <property type="entry name" value="GTPase activation domain, GAP"/>
    <property type="match status" value="1"/>
</dbReference>
<dbReference type="InterPro" id="IPR031160">
    <property type="entry name" value="F_BAR_dom"/>
</dbReference>
<dbReference type="AlphaFoldDB" id="A0A367IRW0"/>
<evidence type="ECO:0000256" key="2">
    <source>
        <dbReference type="PROSITE-ProRule" id="PRU01077"/>
    </source>
</evidence>
<dbReference type="InterPro" id="IPR050729">
    <property type="entry name" value="Rho-GAP"/>
</dbReference>
<evidence type="ECO:0000313" key="7">
    <source>
        <dbReference type="Proteomes" id="UP000253551"/>
    </source>
</evidence>
<dbReference type="PANTHER" id="PTHR23176:SF134">
    <property type="entry name" value="RHO-TYPE GTPASE-ACTIVATING PROTEIN"/>
    <property type="match status" value="1"/>
</dbReference>
<dbReference type="PANTHER" id="PTHR23176">
    <property type="entry name" value="RHO/RAC/CDC GTPASE-ACTIVATING PROTEIN"/>
    <property type="match status" value="1"/>
</dbReference>
<evidence type="ECO:0000259" key="4">
    <source>
        <dbReference type="PROSITE" id="PS50238"/>
    </source>
</evidence>
<gene>
    <name evidence="6" type="ORF">CU098_003343</name>
</gene>
<dbReference type="SUPFAM" id="SSF103657">
    <property type="entry name" value="BAR/IMD domain-like"/>
    <property type="match status" value="1"/>
</dbReference>
<reference evidence="6 7" key="1">
    <citation type="journal article" date="2018" name="G3 (Bethesda)">
        <title>Phylogenetic and Phylogenomic Definition of Rhizopus Species.</title>
        <authorList>
            <person name="Gryganskyi A.P."/>
            <person name="Golan J."/>
            <person name="Dolatabadi S."/>
            <person name="Mondo S."/>
            <person name="Robb S."/>
            <person name="Idnurm A."/>
            <person name="Muszewska A."/>
            <person name="Steczkiewicz K."/>
            <person name="Masonjones S."/>
            <person name="Liao H.L."/>
            <person name="Gajdeczka M.T."/>
            <person name="Anike F."/>
            <person name="Vuek A."/>
            <person name="Anishchenko I.M."/>
            <person name="Voigt K."/>
            <person name="de Hoog G.S."/>
            <person name="Smith M.E."/>
            <person name="Heitman J."/>
            <person name="Vilgalys R."/>
            <person name="Stajich J.E."/>
        </authorList>
    </citation>
    <scope>NUCLEOTIDE SEQUENCE [LARGE SCALE GENOMIC DNA]</scope>
    <source>
        <strain evidence="6 7">LSU 92-RS-03</strain>
    </source>
</reference>
<feature type="coiled-coil region" evidence="3">
    <location>
        <begin position="31"/>
        <end position="58"/>
    </location>
</feature>
<dbReference type="InterPro" id="IPR027267">
    <property type="entry name" value="AH/BAR_dom_sf"/>
</dbReference>
<accession>A0A367IRW0</accession>
<dbReference type="EMBL" id="PJQM01006017">
    <property type="protein sequence ID" value="RCH80413.1"/>
    <property type="molecule type" value="Genomic_DNA"/>
</dbReference>
<evidence type="ECO:0000256" key="1">
    <source>
        <dbReference type="ARBA" id="ARBA00022468"/>
    </source>
</evidence>
<evidence type="ECO:0008006" key="8">
    <source>
        <dbReference type="Google" id="ProtNLM"/>
    </source>
</evidence>
<dbReference type="GO" id="GO:0007165">
    <property type="term" value="P:signal transduction"/>
    <property type="evidence" value="ECO:0007669"/>
    <property type="project" value="InterPro"/>
</dbReference>
<evidence type="ECO:0000256" key="3">
    <source>
        <dbReference type="SAM" id="Coils"/>
    </source>
</evidence>
<keyword evidence="1" id="KW-0343">GTPase activation</keyword>
<protein>
    <recommendedName>
        <fullName evidence="8">Rho-GAP domain-containing protein</fullName>
    </recommendedName>
</protein>
<evidence type="ECO:0000259" key="5">
    <source>
        <dbReference type="PROSITE" id="PS51741"/>
    </source>
</evidence>
<comment type="caution">
    <text evidence="6">The sequence shown here is derived from an EMBL/GenBank/DDBJ whole genome shotgun (WGS) entry which is preliminary data.</text>
</comment>
<dbReference type="Proteomes" id="UP000253551">
    <property type="component" value="Unassembled WGS sequence"/>
</dbReference>
<dbReference type="InterPro" id="IPR000198">
    <property type="entry name" value="RhoGAP_dom"/>
</dbReference>
<evidence type="ECO:0000313" key="6">
    <source>
        <dbReference type="EMBL" id="RCH80413.1"/>
    </source>
</evidence>
<dbReference type="GO" id="GO:0005096">
    <property type="term" value="F:GTPase activator activity"/>
    <property type="evidence" value="ECO:0007669"/>
    <property type="project" value="UniProtKB-KW"/>
</dbReference>
<dbReference type="PROSITE" id="PS50238">
    <property type="entry name" value="RHOGAP"/>
    <property type="match status" value="1"/>
</dbReference>
<dbReference type="SMART" id="SM00324">
    <property type="entry name" value="RhoGAP"/>
    <property type="match status" value="1"/>
</dbReference>
<dbReference type="OrthoDB" id="79452at2759"/>
<dbReference type="Pfam" id="PF00620">
    <property type="entry name" value="RhoGAP"/>
    <property type="match status" value="1"/>
</dbReference>
<dbReference type="Gene3D" id="1.10.555.10">
    <property type="entry name" value="Rho GTPase activation protein"/>
    <property type="match status" value="1"/>
</dbReference>
<dbReference type="Gene3D" id="1.20.1270.60">
    <property type="entry name" value="Arfaptin homology (AH) domain/BAR domain"/>
    <property type="match status" value="1"/>
</dbReference>
<feature type="non-terminal residue" evidence="6">
    <location>
        <position position="1"/>
    </location>
</feature>
<name>A0A367IRW0_RHIST</name>
<keyword evidence="7" id="KW-1185">Reference proteome</keyword>
<dbReference type="GO" id="GO:0005737">
    <property type="term" value="C:cytoplasm"/>
    <property type="evidence" value="ECO:0007669"/>
    <property type="project" value="TreeGrafter"/>
</dbReference>
<dbReference type="InterPro" id="IPR008936">
    <property type="entry name" value="Rho_GTPase_activation_prot"/>
</dbReference>
<keyword evidence="2 3" id="KW-0175">Coiled coil</keyword>
<organism evidence="6 7">
    <name type="scientific">Rhizopus stolonifer</name>
    <name type="common">Rhizopus nigricans</name>
    <dbReference type="NCBI Taxonomy" id="4846"/>
    <lineage>
        <taxon>Eukaryota</taxon>
        <taxon>Fungi</taxon>
        <taxon>Fungi incertae sedis</taxon>
        <taxon>Mucoromycota</taxon>
        <taxon>Mucoromycotina</taxon>
        <taxon>Mucoromycetes</taxon>
        <taxon>Mucorales</taxon>
        <taxon>Mucorineae</taxon>
        <taxon>Rhizopodaceae</taxon>
        <taxon>Rhizopus</taxon>
    </lineage>
</organism>
<proteinExistence type="predicted"/>
<feature type="domain" description="F-BAR" evidence="5">
    <location>
        <begin position="1"/>
        <end position="208"/>
    </location>
</feature>
<dbReference type="STRING" id="4846.A0A367IRW0"/>